<dbReference type="InterPro" id="IPR002645">
    <property type="entry name" value="STAS_dom"/>
</dbReference>
<dbReference type="PANTHER" id="PTHR33495">
    <property type="entry name" value="ANTI-SIGMA FACTOR ANTAGONIST TM_1081-RELATED-RELATED"/>
    <property type="match status" value="1"/>
</dbReference>
<sequence length="113" mass="12315">MPGHEIPEAVVVVTESFDGVSVPQWGRLIAEAVELRPRCLIVDLRDSPLVDAAAIEVLLKAHRDMISGGGRLVLRAPSPRVRRILRLARLEQVFEVDDDLPARPAPAVPSVAN</sequence>
<dbReference type="Gene3D" id="3.30.750.24">
    <property type="entry name" value="STAS domain"/>
    <property type="match status" value="1"/>
</dbReference>
<dbReference type="RefSeq" id="WP_378969602.1">
    <property type="nucleotide sequence ID" value="NZ_JBHTBJ010000012.1"/>
</dbReference>
<dbReference type="Pfam" id="PF01740">
    <property type="entry name" value="STAS"/>
    <property type="match status" value="1"/>
</dbReference>
<accession>A0ABW2HTY2</accession>
<reference evidence="3" key="1">
    <citation type="journal article" date="2019" name="Int. J. Syst. Evol. Microbiol.">
        <title>The Global Catalogue of Microorganisms (GCM) 10K type strain sequencing project: providing services to taxonomists for standard genome sequencing and annotation.</title>
        <authorList>
            <consortium name="The Broad Institute Genomics Platform"/>
            <consortium name="The Broad Institute Genome Sequencing Center for Infectious Disease"/>
            <person name="Wu L."/>
            <person name="Ma J."/>
        </authorList>
    </citation>
    <scope>NUCLEOTIDE SEQUENCE [LARGE SCALE GENOMIC DNA]</scope>
    <source>
        <strain evidence="3">XZYJT-10</strain>
    </source>
</reference>
<comment type="caution">
    <text evidence="2">The sequence shown here is derived from an EMBL/GenBank/DDBJ whole genome shotgun (WGS) entry which is preliminary data.</text>
</comment>
<dbReference type="Proteomes" id="UP001596548">
    <property type="component" value="Unassembled WGS sequence"/>
</dbReference>
<dbReference type="PROSITE" id="PS50801">
    <property type="entry name" value="STAS"/>
    <property type="match status" value="1"/>
</dbReference>
<organism evidence="2 3">
    <name type="scientific">Paractinoplanes rhizophilus</name>
    <dbReference type="NCBI Taxonomy" id="1416877"/>
    <lineage>
        <taxon>Bacteria</taxon>
        <taxon>Bacillati</taxon>
        <taxon>Actinomycetota</taxon>
        <taxon>Actinomycetes</taxon>
        <taxon>Micromonosporales</taxon>
        <taxon>Micromonosporaceae</taxon>
        <taxon>Paractinoplanes</taxon>
    </lineage>
</organism>
<evidence type="ECO:0000259" key="1">
    <source>
        <dbReference type="PROSITE" id="PS50801"/>
    </source>
</evidence>
<dbReference type="SUPFAM" id="SSF52091">
    <property type="entry name" value="SpoIIaa-like"/>
    <property type="match status" value="1"/>
</dbReference>
<dbReference type="EMBL" id="JBHTBJ010000012">
    <property type="protein sequence ID" value="MFC7275925.1"/>
    <property type="molecule type" value="Genomic_DNA"/>
</dbReference>
<protein>
    <submittedName>
        <fullName evidence="2">STAS domain-containing protein</fullName>
    </submittedName>
</protein>
<feature type="domain" description="STAS" evidence="1">
    <location>
        <begin position="10"/>
        <end position="113"/>
    </location>
</feature>
<evidence type="ECO:0000313" key="3">
    <source>
        <dbReference type="Proteomes" id="UP001596548"/>
    </source>
</evidence>
<proteinExistence type="predicted"/>
<name>A0ABW2HTY2_9ACTN</name>
<dbReference type="CDD" id="cd07043">
    <property type="entry name" value="STAS_anti-anti-sigma_factors"/>
    <property type="match status" value="1"/>
</dbReference>
<evidence type="ECO:0000313" key="2">
    <source>
        <dbReference type="EMBL" id="MFC7275925.1"/>
    </source>
</evidence>
<keyword evidence="3" id="KW-1185">Reference proteome</keyword>
<gene>
    <name evidence="2" type="ORF">ACFQS1_18185</name>
</gene>
<dbReference type="PANTHER" id="PTHR33495:SF2">
    <property type="entry name" value="ANTI-SIGMA FACTOR ANTAGONIST TM_1081-RELATED"/>
    <property type="match status" value="1"/>
</dbReference>
<dbReference type="InterPro" id="IPR036513">
    <property type="entry name" value="STAS_dom_sf"/>
</dbReference>